<name>A0A4V2DNY8_9GAMM</name>
<dbReference type="Proteomes" id="UP000293483">
    <property type="component" value="Unassembled WGS sequence"/>
</dbReference>
<dbReference type="EMBL" id="SGSU01000020">
    <property type="protein sequence ID" value="RZG64773.1"/>
    <property type="molecule type" value="Genomic_DNA"/>
</dbReference>
<sequence>MDINQLDSAEFELLEEFREELAPRHLSGMFYTTTLPAELVTVLYHLCVEKLAAADELPAAVKRGLREVL</sequence>
<comment type="caution">
    <text evidence="1">The sequence shown here is derived from an EMBL/GenBank/DDBJ whole genome shotgun (WGS) entry which is preliminary data.</text>
</comment>
<accession>A0A4V2DNY8</accession>
<evidence type="ECO:0000313" key="1">
    <source>
        <dbReference type="EMBL" id="RZG64773.1"/>
    </source>
</evidence>
<proteinExistence type="predicted"/>
<dbReference type="AlphaFoldDB" id="A0A4V2DNY8"/>
<reference evidence="1 2" key="1">
    <citation type="submission" date="2019-02" db="EMBL/GenBank/DDBJ databases">
        <title>The Batch Genome Submission of Acinetobacter spp. strains.</title>
        <authorList>
            <person name="Qin J."/>
            <person name="Hu Y."/>
            <person name="Ye H."/>
            <person name="Wei L."/>
            <person name="Feng Y."/>
            <person name="Zong Z."/>
        </authorList>
    </citation>
    <scope>NUCLEOTIDE SEQUENCE [LARGE SCALE GENOMIC DNA]</scope>
    <source>
        <strain evidence="1 2">WCHABo060081</strain>
    </source>
</reference>
<protein>
    <submittedName>
        <fullName evidence="1">Uncharacterized protein</fullName>
    </submittedName>
</protein>
<organism evidence="1 2">
    <name type="scientific">Acinetobacter bouvetii</name>
    <dbReference type="NCBI Taxonomy" id="202951"/>
    <lineage>
        <taxon>Bacteria</taxon>
        <taxon>Pseudomonadati</taxon>
        <taxon>Pseudomonadota</taxon>
        <taxon>Gammaproteobacteria</taxon>
        <taxon>Moraxellales</taxon>
        <taxon>Moraxellaceae</taxon>
        <taxon>Acinetobacter</taxon>
    </lineage>
</organism>
<evidence type="ECO:0000313" key="2">
    <source>
        <dbReference type="Proteomes" id="UP000293483"/>
    </source>
</evidence>
<gene>
    <name evidence="1" type="ORF">EXE25_15480</name>
</gene>
<dbReference type="RefSeq" id="WP_130147809.1">
    <property type="nucleotide sequence ID" value="NZ_SGSU01000020.1"/>
</dbReference>